<accession>A0A5C1QTR7</accession>
<evidence type="ECO:0000313" key="3">
    <source>
        <dbReference type="Proteomes" id="UP000324209"/>
    </source>
</evidence>
<evidence type="ECO:0000256" key="1">
    <source>
        <dbReference type="SAM" id="SignalP"/>
    </source>
</evidence>
<gene>
    <name evidence="2" type="ORF">EXM22_16080</name>
</gene>
<dbReference type="EMBL" id="CP036150">
    <property type="protein sequence ID" value="QEN09422.1"/>
    <property type="molecule type" value="Genomic_DNA"/>
</dbReference>
<dbReference type="OrthoDB" id="5289878at2"/>
<dbReference type="RefSeq" id="WP_149487497.1">
    <property type="nucleotide sequence ID" value="NZ_CP036150.1"/>
</dbReference>
<feature type="chain" id="PRO_5023023452" description="DUF3187 family protein" evidence="1">
    <location>
        <begin position="22"/>
        <end position="398"/>
    </location>
</feature>
<protein>
    <recommendedName>
        <fullName evidence="4">DUF3187 family protein</fullName>
    </recommendedName>
</protein>
<dbReference type="Proteomes" id="UP000324209">
    <property type="component" value="Chromosome"/>
</dbReference>
<organism evidence="2 3">
    <name type="scientific">Oceanispirochaeta crateris</name>
    <dbReference type="NCBI Taxonomy" id="2518645"/>
    <lineage>
        <taxon>Bacteria</taxon>
        <taxon>Pseudomonadati</taxon>
        <taxon>Spirochaetota</taxon>
        <taxon>Spirochaetia</taxon>
        <taxon>Spirochaetales</taxon>
        <taxon>Spirochaetaceae</taxon>
        <taxon>Oceanispirochaeta</taxon>
    </lineage>
</organism>
<evidence type="ECO:0000313" key="2">
    <source>
        <dbReference type="EMBL" id="QEN09422.1"/>
    </source>
</evidence>
<reference evidence="2 3" key="1">
    <citation type="submission" date="2019-02" db="EMBL/GenBank/DDBJ databases">
        <title>Complete Genome Sequence and Methylome Analysis of free living Spirochaetas.</title>
        <authorList>
            <person name="Fomenkov A."/>
            <person name="Dubinina G."/>
            <person name="Leshcheva N."/>
            <person name="Mikheeva N."/>
            <person name="Grabovich M."/>
            <person name="Vincze T."/>
            <person name="Roberts R.J."/>
        </authorList>
    </citation>
    <scope>NUCLEOTIDE SEQUENCE [LARGE SCALE GENOMIC DNA]</scope>
    <source>
        <strain evidence="2 3">K2</strain>
    </source>
</reference>
<keyword evidence="1" id="KW-0732">Signal</keyword>
<sequence>MKKMILPLLAVFLTIPLFSQASFSGKAEMNITANAPESLDSESLFSRDDLGITDLSMLSSLTAKIDAGDEKTTFSAWFSLGESTAPERSDYSLNLLRLSALIYINNTISVETGRQSMLTGYGYGWNPIDFANPQKDPSDPDAELKGVDAVSLRIYPNETISLKLYALLPESPSEEGWTYGETKAGTEMTLYLPGIELMLSGFWDDENSKESDGYTPALGTAAILDLWGAGIYSELALRKGSRNLFPTASSIGERKTDWLFSGLLGLEYTFKSGLSSVVEYFYNGEGYNKSERSDFESALPIIPDLFDHYSPGYFGRHYFLLNLSQPFYDINTEITISALIAPDSGALTLLPAVTHNFSGSFSVQFGYTGLFDLDSHDFNELSAWPMRHSMNALCIYSF</sequence>
<name>A0A5C1QTR7_9SPIO</name>
<dbReference type="KEGG" id="ock:EXM22_16080"/>
<keyword evidence="3" id="KW-1185">Reference proteome</keyword>
<dbReference type="AlphaFoldDB" id="A0A5C1QTR7"/>
<proteinExistence type="predicted"/>
<feature type="signal peptide" evidence="1">
    <location>
        <begin position="1"/>
        <end position="21"/>
    </location>
</feature>
<evidence type="ECO:0008006" key="4">
    <source>
        <dbReference type="Google" id="ProtNLM"/>
    </source>
</evidence>